<dbReference type="PANTHER" id="PTHR38454">
    <property type="entry name" value="INTEGRAL MEMBRANE PROTEIN-RELATED"/>
    <property type="match status" value="1"/>
</dbReference>
<name>A0A7C6AH52_UNCW3</name>
<dbReference type="PANTHER" id="PTHR38454:SF1">
    <property type="entry name" value="INTEGRAL MEMBRANE PROTEIN"/>
    <property type="match status" value="1"/>
</dbReference>
<feature type="transmembrane region" description="Helical" evidence="1">
    <location>
        <begin position="233"/>
        <end position="255"/>
    </location>
</feature>
<organism evidence="2">
    <name type="scientific">candidate division WOR-3 bacterium</name>
    <dbReference type="NCBI Taxonomy" id="2052148"/>
    <lineage>
        <taxon>Bacteria</taxon>
        <taxon>Bacteria division WOR-3</taxon>
    </lineage>
</organism>
<feature type="transmembrane region" description="Helical" evidence="1">
    <location>
        <begin position="202"/>
        <end position="221"/>
    </location>
</feature>
<feature type="transmembrane region" description="Helical" evidence="1">
    <location>
        <begin position="444"/>
        <end position="464"/>
    </location>
</feature>
<comment type="caution">
    <text evidence="2">The sequence shown here is derived from an EMBL/GenBank/DDBJ whole genome shotgun (WGS) entry which is preliminary data.</text>
</comment>
<feature type="transmembrane region" description="Helical" evidence="1">
    <location>
        <begin position="334"/>
        <end position="353"/>
    </location>
</feature>
<feature type="transmembrane region" description="Helical" evidence="1">
    <location>
        <begin position="103"/>
        <end position="124"/>
    </location>
</feature>
<reference evidence="2" key="1">
    <citation type="journal article" date="2020" name="mSystems">
        <title>Genome- and Community-Level Interaction Insights into Carbon Utilization and Element Cycling Functions of Hydrothermarchaeota in Hydrothermal Sediment.</title>
        <authorList>
            <person name="Zhou Z."/>
            <person name="Liu Y."/>
            <person name="Xu W."/>
            <person name="Pan J."/>
            <person name="Luo Z.H."/>
            <person name="Li M."/>
        </authorList>
    </citation>
    <scope>NUCLEOTIDE SEQUENCE [LARGE SCALE GENOMIC DNA]</scope>
    <source>
        <strain evidence="2">SpSt-783</strain>
    </source>
</reference>
<dbReference type="AlphaFoldDB" id="A0A7C6AH52"/>
<feature type="transmembrane region" description="Helical" evidence="1">
    <location>
        <begin position="180"/>
        <end position="196"/>
    </location>
</feature>
<feature type="transmembrane region" description="Helical" evidence="1">
    <location>
        <begin position="762"/>
        <end position="786"/>
    </location>
</feature>
<proteinExistence type="predicted"/>
<keyword evidence="1" id="KW-0812">Transmembrane</keyword>
<keyword evidence="1" id="KW-1133">Transmembrane helix</keyword>
<feature type="transmembrane region" description="Helical" evidence="1">
    <location>
        <begin position="69"/>
        <end position="91"/>
    </location>
</feature>
<feature type="transmembrane region" description="Helical" evidence="1">
    <location>
        <begin position="155"/>
        <end position="173"/>
    </location>
</feature>
<gene>
    <name evidence="2" type="ORF">ENV70_05850</name>
</gene>
<feature type="transmembrane region" description="Helical" evidence="1">
    <location>
        <begin position="21"/>
        <end position="40"/>
    </location>
</feature>
<feature type="transmembrane region" description="Helical" evidence="1">
    <location>
        <begin position="373"/>
        <end position="392"/>
    </location>
</feature>
<accession>A0A7C6AH52</accession>
<evidence type="ECO:0000256" key="1">
    <source>
        <dbReference type="SAM" id="Phobius"/>
    </source>
</evidence>
<evidence type="ECO:0000313" key="2">
    <source>
        <dbReference type="EMBL" id="HHS63115.1"/>
    </source>
</evidence>
<dbReference type="InterPro" id="IPR018580">
    <property type="entry name" value="Uncharacterised_YfhO"/>
</dbReference>
<evidence type="ECO:0008006" key="3">
    <source>
        <dbReference type="Google" id="ProtNLM"/>
    </source>
</evidence>
<keyword evidence="1" id="KW-0472">Membrane</keyword>
<dbReference type="EMBL" id="DTHJ01000123">
    <property type="protein sequence ID" value="HHS63115.1"/>
    <property type="molecule type" value="Genomic_DNA"/>
</dbReference>
<feature type="transmembrane region" description="Helical" evidence="1">
    <location>
        <begin position="310"/>
        <end position="327"/>
    </location>
</feature>
<protein>
    <recommendedName>
        <fullName evidence="3">YfhO family protein</fullName>
    </recommendedName>
</protein>
<sequence>MAKKERQKSEKENFLEKNWDIVIIILLFLLPLIYFAQFLSADKMIAGSDYLLDGYPFEKYSIENGGFVFWYPMVFGGFPALGAPVGGQLAPLAQLKYLFPPQIVHCITFIMLFFIAGIGMYLYLKELNLSKYSAAVGAFVYQWIGNLATTPEAGHTGRAASIALFGLILFFLHRALNTRKLNYFILLSVVIAFAFYQGHFQITYYSLIVIVTYVIYLLVTHRKEMTKKDYGKIFGYGAISIVLIFLLMAVIWLPVLGGMKTVARGVERGYEYAASWNLPPVEIFDLFVPNFSGGLENYWSHNPMKLHTEFFGVMIIVFFAFALLFSWERKYLRFFVFTGLIALLYSFGGSTFVHRFFYELVPGFKLMRAPGLAFYLVSFSMIVIGAIGFEDIMIQKKVDKKKFIITGVILLTSLLIILFLIAPALANSQAGARIAYLKRNLPSYYTGALISTIILVLTLIFTYLSLNQKIRISTTTLIFLCITLFHQLPVMAKYLPAGPAPEEYYKPDDVIKFLKNDTGIYRVFPFQYGPRGEHDRDSYLLYHNIQSAGGYIANPIQRYQDLIGAGMSVMFNPQNLIQYPKLVDVLNLKYIIAPNLPEDISGYDQNSQRIIVFIKNYLSRFRPVYKGYQHTVYQNDSVLNRACIISDYVVLPEEKILDFMKSPGFNPGEAIILEDSVNIPHPDKKFPMADALIKKYNPNQIVIETNSPYPGFLLLIDNWHPDWQVFVDGKKERLLRANYTFRAVYLSEGRHNVIFEYKSRHFSIGLIITITTVFALLGFYIPLGLWRLAVKYRTKSVV</sequence>
<feature type="transmembrane region" description="Helical" evidence="1">
    <location>
        <begin position="404"/>
        <end position="424"/>
    </location>
</feature>